<feature type="region of interest" description="Disordered" evidence="1">
    <location>
        <begin position="57"/>
        <end position="92"/>
    </location>
</feature>
<name>A0A5C7IRR9_9ROSI</name>
<keyword evidence="3" id="KW-1185">Reference proteome</keyword>
<accession>A0A5C7IRR9</accession>
<sequence>MIGMDVDFVFSSGKEKSPVKEGTDLIGKPNQGLVNGMLRVGDVGALDGPVGHSILETGVGQPIGRPVQDEGIGPTMESVISQPCSGVSGPAGRKWKRAARNLSLVSPPELNGVICSKRQILPAEVIFNGDAKKPRFDAFSE</sequence>
<evidence type="ECO:0000313" key="3">
    <source>
        <dbReference type="Proteomes" id="UP000323000"/>
    </source>
</evidence>
<dbReference type="AlphaFoldDB" id="A0A5C7IRR9"/>
<gene>
    <name evidence="2" type="ORF">EZV62_000599</name>
</gene>
<proteinExistence type="predicted"/>
<evidence type="ECO:0000313" key="2">
    <source>
        <dbReference type="EMBL" id="TXG72020.1"/>
    </source>
</evidence>
<protein>
    <submittedName>
        <fullName evidence="2">Uncharacterized protein</fullName>
    </submittedName>
</protein>
<organism evidence="2 3">
    <name type="scientific">Acer yangbiense</name>
    <dbReference type="NCBI Taxonomy" id="1000413"/>
    <lineage>
        <taxon>Eukaryota</taxon>
        <taxon>Viridiplantae</taxon>
        <taxon>Streptophyta</taxon>
        <taxon>Embryophyta</taxon>
        <taxon>Tracheophyta</taxon>
        <taxon>Spermatophyta</taxon>
        <taxon>Magnoliopsida</taxon>
        <taxon>eudicotyledons</taxon>
        <taxon>Gunneridae</taxon>
        <taxon>Pentapetalae</taxon>
        <taxon>rosids</taxon>
        <taxon>malvids</taxon>
        <taxon>Sapindales</taxon>
        <taxon>Sapindaceae</taxon>
        <taxon>Hippocastanoideae</taxon>
        <taxon>Acereae</taxon>
        <taxon>Acer</taxon>
    </lineage>
</organism>
<dbReference type="OrthoDB" id="10581175at2759"/>
<dbReference type="Proteomes" id="UP000323000">
    <property type="component" value="Chromosome 1"/>
</dbReference>
<dbReference type="EMBL" id="VAHF01000001">
    <property type="protein sequence ID" value="TXG72020.1"/>
    <property type="molecule type" value="Genomic_DNA"/>
</dbReference>
<comment type="caution">
    <text evidence="2">The sequence shown here is derived from an EMBL/GenBank/DDBJ whole genome shotgun (WGS) entry which is preliminary data.</text>
</comment>
<evidence type="ECO:0000256" key="1">
    <source>
        <dbReference type="SAM" id="MobiDB-lite"/>
    </source>
</evidence>
<reference evidence="3" key="1">
    <citation type="journal article" date="2019" name="Gigascience">
        <title>De novo genome assembly of the endangered Acer yangbiense, a plant species with extremely small populations endemic to Yunnan Province, China.</title>
        <authorList>
            <person name="Yang J."/>
            <person name="Wariss H.M."/>
            <person name="Tao L."/>
            <person name="Zhang R."/>
            <person name="Yun Q."/>
            <person name="Hollingsworth P."/>
            <person name="Dao Z."/>
            <person name="Luo G."/>
            <person name="Guo H."/>
            <person name="Ma Y."/>
            <person name="Sun W."/>
        </authorList>
    </citation>
    <scope>NUCLEOTIDE SEQUENCE [LARGE SCALE GENOMIC DNA]</scope>
    <source>
        <strain evidence="3">cv. Malutang</strain>
    </source>
</reference>